<feature type="transmembrane region" description="Helical" evidence="2">
    <location>
        <begin position="236"/>
        <end position="255"/>
    </location>
</feature>
<keyword evidence="2" id="KW-1133">Transmembrane helix</keyword>
<dbReference type="InterPro" id="IPR010982">
    <property type="entry name" value="Lambda_DNA-bd_dom_sf"/>
</dbReference>
<dbReference type="InterPro" id="IPR001387">
    <property type="entry name" value="Cro/C1-type_HTH"/>
</dbReference>
<dbReference type="PANTHER" id="PTHR46558">
    <property type="entry name" value="TRACRIPTIONAL REGULATORY PROTEIN-RELATED-RELATED"/>
    <property type="match status" value="1"/>
</dbReference>
<evidence type="ECO:0000256" key="1">
    <source>
        <dbReference type="ARBA" id="ARBA00023125"/>
    </source>
</evidence>
<accession>A0A1M5PM59</accession>
<keyword evidence="5" id="KW-1185">Reference proteome</keyword>
<proteinExistence type="predicted"/>
<dbReference type="CDD" id="cd00093">
    <property type="entry name" value="HTH_XRE"/>
    <property type="match status" value="1"/>
</dbReference>
<dbReference type="GO" id="GO:0003677">
    <property type="term" value="F:DNA binding"/>
    <property type="evidence" value="ECO:0007669"/>
    <property type="project" value="UniProtKB-KW"/>
</dbReference>
<dbReference type="SUPFAM" id="SSF47413">
    <property type="entry name" value="lambda repressor-like DNA-binding domains"/>
    <property type="match status" value="1"/>
</dbReference>
<sequence length="546" mass="64039">MTLGERIQELREAKGLSQELLAEKMNLSKEVISRWESGKTKPSIESLVILSQIFNINMTEIEFQKRIEKPLYTAYSKITFDMYKKMFYTIMGKRIMISSSIWGIGLLPLGISKAAINDNIAGIYILIAVGLFWVFMYILYCYIVRKAFKKYKAVQGLETHYDFFVDYFTGQNKVSEYSVFYDDLYRIIENKTYFYCLLGENEIKRIVPLEKSSFSEGLSEFLQNMGKKPRISEKNIVFYVLLIFLIVTVFFELFIELFKPEDLVFKNWVSVNLTIFIFVLMQIVIAYVLFMINTGEWIYNIKSKRKRLLTRVVSIIMGVVGILIFSIIIIGINIDLGNTKITEIKNDNGTITVERAPWFDKTRYYLYEDKGLFYMKYLRPMTNKEDTNPNISEEEWKKIVNEEWGNKYPESKDYENTEKNASLKQEVEEKDNTYMQGYQKIYDTVFGPKGYIYREDIDAKGYEYIVLKDNENEIEFIQYDRDSKNNKCGLYVLYRSKKVSDGSYSRLDAKILDIYAFEYSSGTVISSGKMSWSDVGSKEYKELTGE</sequence>
<name>A0A1M5PM59_9FIRM</name>
<gene>
    <name evidence="4" type="ORF">SAMN02745245_00385</name>
</gene>
<feature type="transmembrane region" description="Helical" evidence="2">
    <location>
        <begin position="312"/>
        <end position="332"/>
    </location>
</feature>
<protein>
    <submittedName>
        <fullName evidence="4">Helix-turn-helix</fullName>
    </submittedName>
</protein>
<evidence type="ECO:0000313" key="5">
    <source>
        <dbReference type="Proteomes" id="UP000184032"/>
    </source>
</evidence>
<dbReference type="PROSITE" id="PS50943">
    <property type="entry name" value="HTH_CROC1"/>
    <property type="match status" value="1"/>
</dbReference>
<dbReference type="Pfam" id="PF01381">
    <property type="entry name" value="HTH_3"/>
    <property type="match status" value="1"/>
</dbReference>
<dbReference type="InterPro" id="IPR025588">
    <property type="entry name" value="YcxB-like_C"/>
</dbReference>
<evidence type="ECO:0000259" key="3">
    <source>
        <dbReference type="PROSITE" id="PS50943"/>
    </source>
</evidence>
<feature type="transmembrane region" description="Helical" evidence="2">
    <location>
        <begin position="95"/>
        <end position="116"/>
    </location>
</feature>
<feature type="transmembrane region" description="Helical" evidence="2">
    <location>
        <begin position="267"/>
        <end position="292"/>
    </location>
</feature>
<dbReference type="AlphaFoldDB" id="A0A1M5PM59"/>
<keyword evidence="2" id="KW-0812">Transmembrane</keyword>
<dbReference type="RefSeq" id="WP_073183199.1">
    <property type="nucleotide sequence ID" value="NZ_FQXI01000001.1"/>
</dbReference>
<evidence type="ECO:0000256" key="2">
    <source>
        <dbReference type="SAM" id="Phobius"/>
    </source>
</evidence>
<dbReference type="STRING" id="1120995.SAMN02745245_00385"/>
<feature type="transmembrane region" description="Helical" evidence="2">
    <location>
        <begin position="122"/>
        <end position="143"/>
    </location>
</feature>
<keyword evidence="2" id="KW-0472">Membrane</keyword>
<organism evidence="4 5">
    <name type="scientific">Anaerosphaera aminiphila DSM 21120</name>
    <dbReference type="NCBI Taxonomy" id="1120995"/>
    <lineage>
        <taxon>Bacteria</taxon>
        <taxon>Bacillati</taxon>
        <taxon>Bacillota</taxon>
        <taxon>Tissierellia</taxon>
        <taxon>Tissierellales</taxon>
        <taxon>Peptoniphilaceae</taxon>
        <taxon>Anaerosphaera</taxon>
    </lineage>
</organism>
<dbReference type="Proteomes" id="UP000184032">
    <property type="component" value="Unassembled WGS sequence"/>
</dbReference>
<keyword evidence="1" id="KW-0238">DNA-binding</keyword>
<dbReference type="PANTHER" id="PTHR46558:SF4">
    <property type="entry name" value="DNA-BIDING PHAGE PROTEIN"/>
    <property type="match status" value="1"/>
</dbReference>
<dbReference type="EMBL" id="FQXI01000001">
    <property type="protein sequence ID" value="SHH02787.1"/>
    <property type="molecule type" value="Genomic_DNA"/>
</dbReference>
<dbReference type="SMART" id="SM00530">
    <property type="entry name" value="HTH_XRE"/>
    <property type="match status" value="1"/>
</dbReference>
<dbReference type="OrthoDB" id="1701841at2"/>
<evidence type="ECO:0000313" key="4">
    <source>
        <dbReference type="EMBL" id="SHH02787.1"/>
    </source>
</evidence>
<dbReference type="Gene3D" id="1.10.260.40">
    <property type="entry name" value="lambda repressor-like DNA-binding domains"/>
    <property type="match status" value="1"/>
</dbReference>
<reference evidence="4 5" key="1">
    <citation type="submission" date="2016-11" db="EMBL/GenBank/DDBJ databases">
        <authorList>
            <person name="Jaros S."/>
            <person name="Januszkiewicz K."/>
            <person name="Wedrychowicz H."/>
        </authorList>
    </citation>
    <scope>NUCLEOTIDE SEQUENCE [LARGE SCALE GENOMIC DNA]</scope>
    <source>
        <strain evidence="4 5">DSM 21120</strain>
    </source>
</reference>
<dbReference type="Pfam" id="PF14317">
    <property type="entry name" value="YcxB"/>
    <property type="match status" value="1"/>
</dbReference>
<feature type="domain" description="HTH cro/C1-type" evidence="3">
    <location>
        <begin position="7"/>
        <end position="61"/>
    </location>
</feature>